<comment type="caution">
    <text evidence="4">The sequence shown here is derived from an EMBL/GenBank/DDBJ whole genome shotgun (WGS) entry which is preliminary data.</text>
</comment>
<dbReference type="InterPro" id="IPR021255">
    <property type="entry name" value="DUF2807"/>
</dbReference>
<feature type="domain" description="Putative auto-transporter adhesin head GIN" evidence="2">
    <location>
        <begin position="48"/>
        <end position="228"/>
    </location>
</feature>
<evidence type="ECO:0000313" key="3">
    <source>
        <dbReference type="EMBL" id="PKW29735.1"/>
    </source>
</evidence>
<dbReference type="RefSeq" id="WP_101471540.1">
    <property type="nucleotide sequence ID" value="NZ_PJND01000007.1"/>
</dbReference>
<feature type="region of interest" description="Disordered" evidence="1">
    <location>
        <begin position="220"/>
        <end position="246"/>
    </location>
</feature>
<evidence type="ECO:0000256" key="1">
    <source>
        <dbReference type="SAM" id="MobiDB-lite"/>
    </source>
</evidence>
<accession>A0A497V7A9</accession>
<dbReference type="Gene3D" id="2.160.20.120">
    <property type="match status" value="1"/>
</dbReference>
<evidence type="ECO:0000313" key="5">
    <source>
        <dbReference type="Proteomes" id="UP000233767"/>
    </source>
</evidence>
<dbReference type="PROSITE" id="PS51257">
    <property type="entry name" value="PROKAR_LIPOPROTEIN"/>
    <property type="match status" value="1"/>
</dbReference>
<reference evidence="3 5" key="1">
    <citation type="submission" date="2017-12" db="EMBL/GenBank/DDBJ databases">
        <title>Genomic Encyclopedia of Type Strains, Phase III (KMG-III): the genomes of soil and plant-associated and newly described type strains.</title>
        <authorList>
            <person name="Whitman W."/>
        </authorList>
    </citation>
    <scope>NUCLEOTIDE SEQUENCE [LARGE SCALE GENOMIC DNA]</scope>
    <source>
        <strain evidence="3 5">IP-10</strain>
    </source>
</reference>
<sequence length="246" mass="26066">MIRIIIYFMKLIIALLFALFFSSCRYTNERTITGSGNVRVETRNVTGFKGINVSNALEVEVEQGDAYQVVVEADENLLSHIITRVENGILHIEADSNTFRNIDARKIKVKLPVIVSLEASSASKITSIGTLITDKLLVDASSAAGIDIAVEADELTCNSSSASSVDLKGKALKFKADSSSASEIDADQLLANDVIAVASSAATISAHPILTLDAEASSGGNISYNNTPRNSLKQNADSGGGISKNE</sequence>
<proteinExistence type="predicted"/>
<dbReference type="Proteomes" id="UP000275027">
    <property type="component" value="Unassembled WGS sequence"/>
</dbReference>
<keyword evidence="5" id="KW-1185">Reference proteome</keyword>
<feature type="compositionally biased region" description="Polar residues" evidence="1">
    <location>
        <begin position="220"/>
        <end position="237"/>
    </location>
</feature>
<organism evidence="4 6">
    <name type="scientific">Flavobacterium lindanitolerans</name>
    <dbReference type="NCBI Taxonomy" id="428988"/>
    <lineage>
        <taxon>Bacteria</taxon>
        <taxon>Pseudomonadati</taxon>
        <taxon>Bacteroidota</taxon>
        <taxon>Flavobacteriia</taxon>
        <taxon>Flavobacteriales</taxon>
        <taxon>Flavobacteriaceae</taxon>
        <taxon>Flavobacterium</taxon>
    </lineage>
</organism>
<dbReference type="Proteomes" id="UP000233767">
    <property type="component" value="Unassembled WGS sequence"/>
</dbReference>
<name>A0A497V7A9_9FLAO</name>
<evidence type="ECO:0000313" key="4">
    <source>
        <dbReference type="EMBL" id="RLJ34764.1"/>
    </source>
</evidence>
<dbReference type="Pfam" id="PF10988">
    <property type="entry name" value="DUF2807"/>
    <property type="match status" value="1"/>
</dbReference>
<dbReference type="EMBL" id="RCCB01000010">
    <property type="protein sequence ID" value="RLJ34764.1"/>
    <property type="molecule type" value="Genomic_DNA"/>
</dbReference>
<gene>
    <name evidence="3" type="ORF">B0G92_1380</name>
    <name evidence="4" type="ORF">CLV50_0124</name>
</gene>
<dbReference type="AlphaFoldDB" id="A0A497V7A9"/>
<protein>
    <submittedName>
        <fullName evidence="3 4">Autotransporter adhesin-like protein</fullName>
    </submittedName>
</protein>
<reference evidence="4 6" key="2">
    <citation type="submission" date="2018-10" db="EMBL/GenBank/DDBJ databases">
        <title>Genomic Encyclopedia of Archaeal and Bacterial Type Strains, Phase II (KMG-II): from individual species to whole genera.</title>
        <authorList>
            <person name="Goeker M."/>
        </authorList>
    </citation>
    <scope>NUCLEOTIDE SEQUENCE [LARGE SCALE GENOMIC DNA]</scope>
    <source>
        <strain evidence="4 6">DSM 21886</strain>
    </source>
</reference>
<dbReference type="EMBL" id="PJND01000007">
    <property type="protein sequence ID" value="PKW29735.1"/>
    <property type="molecule type" value="Genomic_DNA"/>
</dbReference>
<evidence type="ECO:0000313" key="6">
    <source>
        <dbReference type="Proteomes" id="UP000275027"/>
    </source>
</evidence>
<evidence type="ECO:0000259" key="2">
    <source>
        <dbReference type="Pfam" id="PF10988"/>
    </source>
</evidence>